<feature type="non-terminal residue" evidence="1">
    <location>
        <position position="1"/>
    </location>
</feature>
<dbReference type="AlphaFoldDB" id="A0A382VVE4"/>
<sequence length="282" mass="32150">FNNIGEVLITSKSLLEQQLAAATQIVDRAVQFGPRPQVIRFAAKPPTPHYKQTAMTRHAWEVRTQDYISIFTRAVGNKGGFIVVPSGEVTPHENGPRVKAWEGAKVAGRYRLRVVASYDAGENWLAEVEHDSTEVPTLALTVAPWGFNLPTRESSRDVQVHEWPLPRDGRLQTIEVEIQLEPSWFPKLHWLNGPLKNPSLDLVAKYAPKRWEAVDKKKLSNKEKGEWLRRMGRELAKVYRGPSVRIHELRIEGPNVEKWPPIGHQELFGKANWDQVRPKAFL</sequence>
<gene>
    <name evidence="1" type="ORF">METZ01_LOCUS402859</name>
</gene>
<accession>A0A382VVE4</accession>
<evidence type="ECO:0000313" key="1">
    <source>
        <dbReference type="EMBL" id="SVD50005.1"/>
    </source>
</evidence>
<protein>
    <submittedName>
        <fullName evidence="1">Uncharacterized protein</fullName>
    </submittedName>
</protein>
<dbReference type="EMBL" id="UINC01154619">
    <property type="protein sequence ID" value="SVD50005.1"/>
    <property type="molecule type" value="Genomic_DNA"/>
</dbReference>
<proteinExistence type="predicted"/>
<name>A0A382VVE4_9ZZZZ</name>
<reference evidence="1" key="1">
    <citation type="submission" date="2018-05" db="EMBL/GenBank/DDBJ databases">
        <authorList>
            <person name="Lanie J.A."/>
            <person name="Ng W.-L."/>
            <person name="Kazmierczak K.M."/>
            <person name="Andrzejewski T.M."/>
            <person name="Davidsen T.M."/>
            <person name="Wayne K.J."/>
            <person name="Tettelin H."/>
            <person name="Glass J.I."/>
            <person name="Rusch D."/>
            <person name="Podicherti R."/>
            <person name="Tsui H.-C.T."/>
            <person name="Winkler M.E."/>
        </authorList>
    </citation>
    <scope>NUCLEOTIDE SEQUENCE</scope>
</reference>
<organism evidence="1">
    <name type="scientific">marine metagenome</name>
    <dbReference type="NCBI Taxonomy" id="408172"/>
    <lineage>
        <taxon>unclassified sequences</taxon>
        <taxon>metagenomes</taxon>
        <taxon>ecological metagenomes</taxon>
    </lineage>
</organism>
<feature type="non-terminal residue" evidence="1">
    <location>
        <position position="282"/>
    </location>
</feature>